<comment type="catalytic activity">
    <reaction evidence="17">
        <text>L-seryl-[protein] + ATP = O-phospho-L-seryl-[protein] + ADP + H(+)</text>
        <dbReference type="Rhea" id="RHEA:17989"/>
        <dbReference type="Rhea" id="RHEA-COMP:9863"/>
        <dbReference type="Rhea" id="RHEA-COMP:11604"/>
        <dbReference type="ChEBI" id="CHEBI:15378"/>
        <dbReference type="ChEBI" id="CHEBI:29999"/>
        <dbReference type="ChEBI" id="CHEBI:30616"/>
        <dbReference type="ChEBI" id="CHEBI:83421"/>
        <dbReference type="ChEBI" id="CHEBI:456216"/>
        <dbReference type="EC" id="2.7.11.1"/>
    </reaction>
</comment>
<evidence type="ECO:0000256" key="5">
    <source>
        <dbReference type="ARBA" id="ARBA00012513"/>
    </source>
</evidence>
<proteinExistence type="predicted"/>
<evidence type="ECO:0000256" key="12">
    <source>
        <dbReference type="ARBA" id="ARBA00022777"/>
    </source>
</evidence>
<dbReference type="PROSITE" id="PS50011">
    <property type="entry name" value="PROTEIN_KINASE_DOM"/>
    <property type="match status" value="1"/>
</dbReference>
<dbReference type="GeneTree" id="ENSGT00390000013015"/>
<name>A0A8C4WAR8_9SAUR</name>
<dbReference type="EC" id="2.7.11.1" evidence="5"/>
<feature type="compositionally biased region" description="Basic and acidic residues" evidence="22">
    <location>
        <begin position="387"/>
        <end position="409"/>
    </location>
</feature>
<evidence type="ECO:0000313" key="24">
    <source>
        <dbReference type="Ensembl" id="ENSGEVP00005014565.1"/>
    </source>
</evidence>
<evidence type="ECO:0000256" key="11">
    <source>
        <dbReference type="ARBA" id="ARBA00022741"/>
    </source>
</evidence>
<evidence type="ECO:0000313" key="25">
    <source>
        <dbReference type="Proteomes" id="UP000694390"/>
    </source>
</evidence>
<reference evidence="24" key="3">
    <citation type="submission" date="2025-09" db="UniProtKB">
        <authorList>
            <consortium name="Ensembl"/>
        </authorList>
    </citation>
    <scope>IDENTIFICATION</scope>
</reference>
<evidence type="ECO:0000256" key="10">
    <source>
        <dbReference type="ARBA" id="ARBA00022679"/>
    </source>
</evidence>
<keyword evidence="25" id="KW-1185">Reference proteome</keyword>
<evidence type="ECO:0000256" key="3">
    <source>
        <dbReference type="ARBA" id="ARBA00004186"/>
    </source>
</evidence>
<keyword evidence="11 21" id="KW-0547">Nucleotide-binding</keyword>
<sequence>MERPARPQPRLLRTYARRGASRYRLPRPAPWLSPPLDCKRLFTSSSASVGSTSTASSPGSEDPDFQPCRRGAPPPPPPRSPARLRRRRGGSEEPKQNRAPAGPGPQSGGCALPASPLRRHVTRRRRALRSRGRRAGPPLLCSTPQQAPPGAESGPLPEEESILGGCQENGPPHLGRAASGRAPRPRHGPPRNILAELSSMAPGSSVTEPAAGLEGSLELFSPPLSGGSGRVSRGHPHPTARSGSPRGEDGRGRSQPACTASPQGAQSHATCRISGSQYVLVPCAAWSQPEAAQGDSIQLVPSTLPGIHRQSVPVLGQPVSPHHKTVSTDHVQRLNSQQAERAQRTTQGPCQIETSLGLQKSVKHAGAALPITGKPHVLVQDNTSSYEPHDDLRGCSEEKSRNLSTDKSRHQLQPMVVLSSQVVPTWLANRKINNNKLDAWPSWRENDCQQPVSPSALSVISVKKSRSSKVIPRDGDGGTSRKACISGFSSSRWGKQARRHPFRHKNSKTPWQQAEGSFFQEQMRQRGTEKNAPEMSSFLCDSSFLNDSQWWARARASLTLHKKKKVSIEESACGSIPCTPSSKSQLAGYRKSPFIQSVGCCNWSTSSVLLLTPMKTHSVLEVMLTDAEKVYGECQQVGPTSFDECIPPDKMKNCLKIGEGVFGEVFQTNSERGAVALKIIPVEGTERVNGEAQKSFSEILPEMIISKELSLLSQEVENRTVGFIDLYSVHCVQGSYPKHLLKAWDKYHELNGSENDRPDLFGEQQLFMVLEFEFGGSNLENMRKQLNSVATAKSLLHQVTASLAVAEEGLYFEHRDLHWGNILVKKTNLKELSYTLNGAVYTIPTKGIHVNIIDYTLSRMEKDGLTVFCDISTEKELFQGRGDYQFDIYRQMKKENSNNWADYHPHSNVLWLHYLADKLLKEVNYKRKLSSSSALKGIQKQLRKFHSEVLNFSSASDVLLNSSLFH</sequence>
<keyword evidence="7" id="KW-0963">Cytoplasm</keyword>
<evidence type="ECO:0000256" key="4">
    <source>
        <dbReference type="ARBA" id="ARBA00004286"/>
    </source>
</evidence>
<gene>
    <name evidence="24" type="primary">HASPIN</name>
</gene>
<evidence type="ECO:0000256" key="19">
    <source>
        <dbReference type="ARBA" id="ARBA00069281"/>
    </source>
</evidence>
<evidence type="ECO:0000256" key="14">
    <source>
        <dbReference type="ARBA" id="ARBA00023212"/>
    </source>
</evidence>
<comment type="function">
    <text evidence="18">Serine/threonine-protein kinase that phosphorylates histone H3 at 'Thr-3' (H3T3ph) during mitosis. May act through H3T3ph to both position and modulate activation of AURKB and other components of the chromosomal passenger complex (CPC) at centromeres to ensure proper chromatid cohesion, metaphase alignment and normal progression through the cell cycle.</text>
</comment>
<feature type="region of interest" description="Disordered" evidence="22">
    <location>
        <begin position="381"/>
        <end position="409"/>
    </location>
</feature>
<dbReference type="Gene3D" id="3.30.200.20">
    <property type="entry name" value="Phosphorylase Kinase, domain 1"/>
    <property type="match status" value="1"/>
</dbReference>
<feature type="region of interest" description="Disordered" evidence="22">
    <location>
        <begin position="1"/>
        <end position="266"/>
    </location>
</feature>
<keyword evidence="14" id="KW-0206">Cytoskeleton</keyword>
<dbReference type="FunFam" id="1.10.510.10:FF:000401">
    <property type="entry name" value="serine/threonine-protein kinase haspin"/>
    <property type="match status" value="1"/>
</dbReference>
<dbReference type="AlphaFoldDB" id="A0A8C4WAR8"/>
<dbReference type="GO" id="GO:0005737">
    <property type="term" value="C:cytoplasm"/>
    <property type="evidence" value="ECO:0007669"/>
    <property type="project" value="TreeGrafter"/>
</dbReference>
<reference evidence="24" key="1">
    <citation type="submission" date="2019-06" db="EMBL/GenBank/DDBJ databases">
        <title>G10K-VGP Goodes thornscrub tortoise genome, primary haplotype.</title>
        <authorList>
            <person name="Murphy B."/>
            <person name="Edwards T."/>
            <person name="Rhie A."/>
            <person name="Koren S."/>
            <person name="Phillippy A."/>
            <person name="Fedrigo O."/>
            <person name="Haase B."/>
            <person name="Mountcastle J."/>
            <person name="Lewin H."/>
            <person name="Damas J."/>
            <person name="Howe K."/>
            <person name="Formenti G."/>
            <person name="Myers G."/>
            <person name="Durbin R."/>
            <person name="Jarvis E.D."/>
        </authorList>
    </citation>
    <scope>NUCLEOTIDE SEQUENCE [LARGE SCALE GENOMIC DNA]</scope>
</reference>
<dbReference type="Ensembl" id="ENSGEVT00005015275.1">
    <property type="protein sequence ID" value="ENSGEVP00005014565.1"/>
    <property type="gene ID" value="ENSGEVG00005010369.1"/>
</dbReference>
<feature type="binding site" evidence="21">
    <location>
        <position position="678"/>
    </location>
    <ligand>
        <name>ATP</name>
        <dbReference type="ChEBI" id="CHEBI:30616"/>
    </ligand>
</feature>
<accession>A0A8C4WAR8</accession>
<evidence type="ECO:0000256" key="13">
    <source>
        <dbReference type="ARBA" id="ARBA00022840"/>
    </source>
</evidence>
<dbReference type="GO" id="GO:0005694">
    <property type="term" value="C:chromosome"/>
    <property type="evidence" value="ECO:0007669"/>
    <property type="project" value="UniProtKB-SubCell"/>
</dbReference>
<evidence type="ECO:0000256" key="1">
    <source>
        <dbReference type="ARBA" id="ARBA00001946"/>
    </source>
</evidence>
<evidence type="ECO:0000256" key="21">
    <source>
        <dbReference type="PROSITE-ProRule" id="PRU10141"/>
    </source>
</evidence>
<dbReference type="GO" id="GO:0007064">
    <property type="term" value="P:mitotic sister chromatid cohesion"/>
    <property type="evidence" value="ECO:0007669"/>
    <property type="project" value="Ensembl"/>
</dbReference>
<dbReference type="GO" id="GO:0005813">
    <property type="term" value="C:centrosome"/>
    <property type="evidence" value="ECO:0007669"/>
    <property type="project" value="Ensembl"/>
</dbReference>
<evidence type="ECO:0000256" key="17">
    <source>
        <dbReference type="ARBA" id="ARBA00048679"/>
    </source>
</evidence>
<feature type="compositionally biased region" description="Low complexity" evidence="22">
    <location>
        <begin position="43"/>
        <end position="60"/>
    </location>
</feature>
<dbReference type="GO" id="GO:0005819">
    <property type="term" value="C:spindle"/>
    <property type="evidence" value="ECO:0007669"/>
    <property type="project" value="UniProtKB-SubCell"/>
</dbReference>
<dbReference type="Pfam" id="PF12330">
    <property type="entry name" value="Haspin_kinase"/>
    <property type="match status" value="1"/>
</dbReference>
<dbReference type="OrthoDB" id="21018at2759"/>
<feature type="compositionally biased region" description="Polar residues" evidence="22">
    <location>
        <begin position="256"/>
        <end position="266"/>
    </location>
</feature>
<evidence type="ECO:0000256" key="9">
    <source>
        <dbReference type="ARBA" id="ARBA00022553"/>
    </source>
</evidence>
<evidence type="ECO:0000259" key="23">
    <source>
        <dbReference type="PROSITE" id="PS50011"/>
    </source>
</evidence>
<keyword evidence="10" id="KW-0808">Transferase</keyword>
<dbReference type="Proteomes" id="UP000694390">
    <property type="component" value="Chromosome 17"/>
</dbReference>
<evidence type="ECO:0000256" key="7">
    <source>
        <dbReference type="ARBA" id="ARBA00022490"/>
    </source>
</evidence>
<dbReference type="PROSITE" id="PS00107">
    <property type="entry name" value="PROTEIN_KINASE_ATP"/>
    <property type="match status" value="1"/>
</dbReference>
<organism evidence="24 25">
    <name type="scientific">Gopherus evgoodei</name>
    <name type="common">Goodes thornscrub tortoise</name>
    <dbReference type="NCBI Taxonomy" id="1825980"/>
    <lineage>
        <taxon>Eukaryota</taxon>
        <taxon>Metazoa</taxon>
        <taxon>Chordata</taxon>
        <taxon>Craniata</taxon>
        <taxon>Vertebrata</taxon>
        <taxon>Euteleostomi</taxon>
        <taxon>Archelosauria</taxon>
        <taxon>Testudinata</taxon>
        <taxon>Testudines</taxon>
        <taxon>Cryptodira</taxon>
        <taxon>Durocryptodira</taxon>
        <taxon>Testudinoidea</taxon>
        <taxon>Testudinidae</taxon>
        <taxon>Gopherus</taxon>
    </lineage>
</organism>
<dbReference type="SMART" id="SM01331">
    <property type="entry name" value="DUF3635"/>
    <property type="match status" value="1"/>
</dbReference>
<dbReference type="PANTHER" id="PTHR24419">
    <property type="entry name" value="INTERLEUKIN-1 RECEPTOR-ASSOCIATED KINASE"/>
    <property type="match status" value="1"/>
</dbReference>
<evidence type="ECO:0000256" key="15">
    <source>
        <dbReference type="ARBA" id="ARBA00023242"/>
    </source>
</evidence>
<comment type="catalytic activity">
    <reaction evidence="16">
        <text>L-threonyl-[protein] + ATP = O-phospho-L-threonyl-[protein] + ADP + H(+)</text>
        <dbReference type="Rhea" id="RHEA:46608"/>
        <dbReference type="Rhea" id="RHEA-COMP:11060"/>
        <dbReference type="Rhea" id="RHEA-COMP:11605"/>
        <dbReference type="ChEBI" id="CHEBI:15378"/>
        <dbReference type="ChEBI" id="CHEBI:30013"/>
        <dbReference type="ChEBI" id="CHEBI:30616"/>
        <dbReference type="ChEBI" id="CHEBI:61977"/>
        <dbReference type="ChEBI" id="CHEBI:456216"/>
        <dbReference type="EC" id="2.7.11.1"/>
    </reaction>
</comment>
<evidence type="ECO:0000256" key="16">
    <source>
        <dbReference type="ARBA" id="ARBA00047899"/>
    </source>
</evidence>
<evidence type="ECO:0000256" key="8">
    <source>
        <dbReference type="ARBA" id="ARBA00022527"/>
    </source>
</evidence>
<keyword evidence="13 21" id="KW-0067">ATP-binding</keyword>
<keyword evidence="6" id="KW-0158">Chromosome</keyword>
<keyword evidence="8" id="KW-0723">Serine/threonine-protein kinase</keyword>
<keyword evidence="9" id="KW-0597">Phosphoprotein</keyword>
<dbReference type="GO" id="GO:0071459">
    <property type="term" value="P:protein localization to chromosome, centromeric region"/>
    <property type="evidence" value="ECO:0007669"/>
    <property type="project" value="Ensembl"/>
</dbReference>
<dbReference type="GO" id="GO:0007094">
    <property type="term" value="P:mitotic spindle assembly checkpoint signaling"/>
    <property type="evidence" value="ECO:0007669"/>
    <property type="project" value="Ensembl"/>
</dbReference>
<evidence type="ECO:0000256" key="6">
    <source>
        <dbReference type="ARBA" id="ARBA00022454"/>
    </source>
</evidence>
<keyword evidence="12" id="KW-0418">Kinase</keyword>
<dbReference type="GO" id="GO:0072354">
    <property type="term" value="F:histone H3T3 kinase activity"/>
    <property type="evidence" value="ECO:0007669"/>
    <property type="project" value="Ensembl"/>
</dbReference>
<reference evidence="24" key="2">
    <citation type="submission" date="2025-08" db="UniProtKB">
        <authorList>
            <consortium name="Ensembl"/>
        </authorList>
    </citation>
    <scope>IDENTIFICATION</scope>
</reference>
<dbReference type="Gene3D" id="1.10.510.10">
    <property type="entry name" value="Transferase(Phosphotransferase) domain 1"/>
    <property type="match status" value="1"/>
</dbReference>
<feature type="domain" description="Protein kinase" evidence="23">
    <location>
        <begin position="651"/>
        <end position="966"/>
    </location>
</feature>
<dbReference type="InterPro" id="IPR011009">
    <property type="entry name" value="Kinase-like_dom_sf"/>
</dbReference>
<dbReference type="InterPro" id="IPR024604">
    <property type="entry name" value="GSG2_C"/>
</dbReference>
<dbReference type="PANTHER" id="PTHR24419:SF18">
    <property type="entry name" value="SERINE_THREONINE-PROTEIN KINASE HASPIN"/>
    <property type="match status" value="1"/>
</dbReference>
<dbReference type="InterPro" id="IPR017441">
    <property type="entry name" value="Protein_kinase_ATP_BS"/>
</dbReference>
<dbReference type="FunFam" id="3.30.200.20:FF:000409">
    <property type="entry name" value="serine/threonine-protein kinase haspin"/>
    <property type="match status" value="1"/>
</dbReference>
<dbReference type="InterPro" id="IPR000719">
    <property type="entry name" value="Prot_kinase_dom"/>
</dbReference>
<protein>
    <recommendedName>
        <fullName evidence="19">Serine/threonine-protein kinase haspin</fullName>
        <ecNumber evidence="5">2.7.11.1</ecNumber>
    </recommendedName>
    <alternativeName>
        <fullName evidence="20">Germ cell-specific gene 2 protein</fullName>
    </alternativeName>
</protein>
<dbReference type="GO" id="GO:0005654">
    <property type="term" value="C:nucleoplasm"/>
    <property type="evidence" value="ECO:0007669"/>
    <property type="project" value="Ensembl"/>
</dbReference>
<evidence type="ECO:0000256" key="2">
    <source>
        <dbReference type="ARBA" id="ARBA00004123"/>
    </source>
</evidence>
<evidence type="ECO:0000256" key="18">
    <source>
        <dbReference type="ARBA" id="ARBA00053811"/>
    </source>
</evidence>
<evidence type="ECO:0000256" key="20">
    <source>
        <dbReference type="ARBA" id="ARBA00081741"/>
    </source>
</evidence>
<keyword evidence="15" id="KW-0539">Nucleus</keyword>
<evidence type="ECO:0000256" key="22">
    <source>
        <dbReference type="SAM" id="MobiDB-lite"/>
    </source>
</evidence>
<comment type="subcellular location">
    <subcellularLocation>
        <location evidence="4">Chromosome</location>
    </subcellularLocation>
    <subcellularLocation>
        <location evidence="3">Cytoplasm</location>
        <location evidence="3">Cytoskeleton</location>
        <location evidence="3">Spindle</location>
    </subcellularLocation>
    <subcellularLocation>
        <location evidence="2">Nucleus</location>
    </subcellularLocation>
</comment>
<comment type="cofactor">
    <cofactor evidence="1">
        <name>Mg(2+)</name>
        <dbReference type="ChEBI" id="CHEBI:18420"/>
    </cofactor>
</comment>
<dbReference type="GO" id="GO:0005524">
    <property type="term" value="F:ATP binding"/>
    <property type="evidence" value="ECO:0007669"/>
    <property type="project" value="UniProtKB-UniRule"/>
</dbReference>
<feature type="compositionally biased region" description="Basic residues" evidence="22">
    <location>
        <begin position="117"/>
        <end position="134"/>
    </location>
</feature>
<dbReference type="SUPFAM" id="SSF56112">
    <property type="entry name" value="Protein kinase-like (PK-like)"/>
    <property type="match status" value="1"/>
</dbReference>
<dbReference type="SMART" id="SM00220">
    <property type="entry name" value="S_TKc"/>
    <property type="match status" value="1"/>
</dbReference>
<feature type="compositionally biased region" description="Basic residues" evidence="22">
    <location>
        <begin position="15"/>
        <end position="25"/>
    </location>
</feature>